<sequence>MKVLFVSLGCDKNLVDTEFMIGALQKQGHTFTNEETEAEAIIINSCCFINDAKEESINTILEMAEYKDAGTCRALIVTGCLAERYREEIRKEIPQVDAVIGTNSYGEIGAALEEVSRGRNYELFQSLEGLPDLPAGRSLTTGGHYAHLKIAEGCNKNCTYCIIPKIRGRYRSVPMEELLAQAKELAEQGVKELILVAQETTWYGVDLYGEKTLHKLLDELNRIPGIQWIRLMYCYPEEIYEELIQSIKRNQKVCHYLDMPIQHINNDILKRMGRRTTKEELTECIRHLREEIEDITLRTTLISGFPGETQEMHEELMYFLNEMEFDRLGAFPYSPEEGTPAAEFPDQIDEYQKSVWQEEIMELQQEIIFDKNEEMKGRCLWVMIEGKVDGEQAYVGRTCRDAPDIDGYIFVNAKETLMTGDFVKVKVTRAYEYDLIGEVIV</sequence>
<dbReference type="EMBL" id="SRYA01000011">
    <property type="protein sequence ID" value="TGY96947.1"/>
    <property type="molecule type" value="Genomic_DNA"/>
</dbReference>
<dbReference type="EC" id="2.8.4.4" evidence="1"/>
<protein>
    <submittedName>
        <fullName evidence="1">30S ribosomal protein S12 methylthiotransferase RimO</fullName>
        <ecNumber evidence="1">2.8.4.4</ecNumber>
    </submittedName>
</protein>
<evidence type="ECO:0000313" key="1">
    <source>
        <dbReference type="EMBL" id="TGY96947.1"/>
    </source>
</evidence>
<keyword evidence="1" id="KW-0687">Ribonucleoprotein</keyword>
<accession>A0AC61RYG3</accession>
<keyword evidence="2" id="KW-1185">Reference proteome</keyword>
<gene>
    <name evidence="1" type="primary">rimO</name>
    <name evidence="1" type="ORF">E5329_06910</name>
</gene>
<keyword evidence="1" id="KW-0689">Ribosomal protein</keyword>
<keyword evidence="1" id="KW-0808">Transferase</keyword>
<name>A0AC61RYG3_9FIRM</name>
<comment type="caution">
    <text evidence="1">The sequence shown here is derived from an EMBL/GenBank/DDBJ whole genome shotgun (WGS) entry which is preliminary data.</text>
</comment>
<dbReference type="Proteomes" id="UP000304953">
    <property type="component" value="Unassembled WGS sequence"/>
</dbReference>
<reference evidence="1" key="1">
    <citation type="submission" date="2019-04" db="EMBL/GenBank/DDBJ databases">
        <title>Microbes associate with the intestines of laboratory mice.</title>
        <authorList>
            <person name="Navarre W."/>
            <person name="Wong E."/>
            <person name="Huang K."/>
            <person name="Tropini C."/>
            <person name="Ng K."/>
            <person name="Yu B."/>
        </authorList>
    </citation>
    <scope>NUCLEOTIDE SEQUENCE</scope>
    <source>
        <strain evidence="1">NM01_1-7b</strain>
    </source>
</reference>
<proteinExistence type="predicted"/>
<evidence type="ECO:0000313" key="2">
    <source>
        <dbReference type="Proteomes" id="UP000304953"/>
    </source>
</evidence>
<organism evidence="1 2">
    <name type="scientific">Petralouisia muris</name>
    <dbReference type="NCBI Taxonomy" id="3032872"/>
    <lineage>
        <taxon>Bacteria</taxon>
        <taxon>Bacillati</taxon>
        <taxon>Bacillota</taxon>
        <taxon>Clostridia</taxon>
        <taxon>Lachnospirales</taxon>
        <taxon>Lachnospiraceae</taxon>
        <taxon>Petralouisia</taxon>
    </lineage>
</organism>